<reference evidence="12" key="1">
    <citation type="submission" date="2021-01" db="UniProtKB">
        <authorList>
            <consortium name="EnsemblMetazoa"/>
        </authorList>
    </citation>
    <scope>IDENTIFICATION</scope>
</reference>
<dbReference type="EnsemblMetazoa" id="CLYHEMT018798.1">
    <property type="protein sequence ID" value="CLYHEMP018798.1"/>
    <property type="gene ID" value="CLYHEMG018798"/>
</dbReference>
<dbReference type="RefSeq" id="XP_066926233.1">
    <property type="nucleotide sequence ID" value="XM_067070132.1"/>
</dbReference>
<comment type="subcellular location">
    <subcellularLocation>
        <location evidence="1">Membrane</location>
        <topology evidence="1">Multi-pass membrane protein</topology>
    </subcellularLocation>
</comment>
<feature type="transmembrane region" description="Helical" evidence="10">
    <location>
        <begin position="229"/>
        <end position="255"/>
    </location>
</feature>
<dbReference type="Proteomes" id="UP000594262">
    <property type="component" value="Unplaced"/>
</dbReference>
<keyword evidence="2 8" id="KW-0812">Transmembrane</keyword>
<evidence type="ECO:0000256" key="2">
    <source>
        <dbReference type="ARBA" id="ARBA00022692"/>
    </source>
</evidence>
<dbReference type="PROSITE" id="PS50262">
    <property type="entry name" value="G_PROTEIN_RECEP_F1_2"/>
    <property type="match status" value="1"/>
</dbReference>
<dbReference type="PROSITE" id="PS00237">
    <property type="entry name" value="G_PROTEIN_RECEP_F1_1"/>
    <property type="match status" value="1"/>
</dbReference>
<dbReference type="GO" id="GO:0016020">
    <property type="term" value="C:membrane"/>
    <property type="evidence" value="ECO:0007669"/>
    <property type="project" value="UniProtKB-SubCell"/>
</dbReference>
<feature type="transmembrane region" description="Helical" evidence="10">
    <location>
        <begin position="23"/>
        <end position="44"/>
    </location>
</feature>
<evidence type="ECO:0000256" key="3">
    <source>
        <dbReference type="ARBA" id="ARBA00022989"/>
    </source>
</evidence>
<dbReference type="Gene3D" id="1.20.1070.10">
    <property type="entry name" value="Rhodopsin 7-helix transmembrane proteins"/>
    <property type="match status" value="1"/>
</dbReference>
<keyword evidence="3 10" id="KW-1133">Transmembrane helix</keyword>
<keyword evidence="13" id="KW-1185">Reference proteome</keyword>
<feature type="domain" description="G-protein coupled receptors family 1 profile" evidence="11">
    <location>
        <begin position="36"/>
        <end position="286"/>
    </location>
</feature>
<dbReference type="PANTHER" id="PTHR24240">
    <property type="entry name" value="OPSIN"/>
    <property type="match status" value="1"/>
</dbReference>
<evidence type="ECO:0000256" key="4">
    <source>
        <dbReference type="ARBA" id="ARBA00023040"/>
    </source>
</evidence>
<feature type="transmembrane region" description="Helical" evidence="10">
    <location>
        <begin position="178"/>
        <end position="202"/>
    </location>
</feature>
<evidence type="ECO:0000256" key="5">
    <source>
        <dbReference type="ARBA" id="ARBA00023136"/>
    </source>
</evidence>
<dbReference type="GO" id="GO:0004930">
    <property type="term" value="F:G protein-coupled receptor activity"/>
    <property type="evidence" value="ECO:0007669"/>
    <property type="project" value="UniProtKB-KW"/>
</dbReference>
<organism evidence="12 13">
    <name type="scientific">Clytia hemisphaerica</name>
    <dbReference type="NCBI Taxonomy" id="252671"/>
    <lineage>
        <taxon>Eukaryota</taxon>
        <taxon>Metazoa</taxon>
        <taxon>Cnidaria</taxon>
        <taxon>Hydrozoa</taxon>
        <taxon>Hydroidolina</taxon>
        <taxon>Leptothecata</taxon>
        <taxon>Obeliida</taxon>
        <taxon>Clytiidae</taxon>
        <taxon>Clytia</taxon>
    </lineage>
</organism>
<feature type="region of interest" description="Disordered" evidence="9">
    <location>
        <begin position="395"/>
        <end position="417"/>
    </location>
</feature>
<feature type="compositionally biased region" description="Basic and acidic residues" evidence="9">
    <location>
        <begin position="405"/>
        <end position="417"/>
    </location>
</feature>
<sequence length="417" mass="46898">MKNSSSTTVSDYDHLVPNRNIQITLYSIIGLVSLISNTLLFLVLGFTKKLHTKTNFLLASLAVCDWLIIVFGTTINISNLVATPIKDGICCTFTGVFILVPFLVSNFNLALIAFHRYILVVLNGYHKRLFTSSKLAIYVSSIWIFGIAVCLPPFFGWGKISYNSGRMHCMVDWAYSKSYLFFIQLCGFPIPLGIMVFSYYKVFTHSYASRKRLRASSDRHNLRLNARDISLSICLLTVVVVFFSLYTPYAIIIYLEGLTDTKTSPAFSFAALFLAYTNSMCNFWIYAGMSKKFRRAFYDLLCTVSIHRKRNGKVLPLQVTSSGVTEPHVGDNIDRIAGLNQDHNITPEVSIRRRSVMAPENPSFYKSVDIGDSPKHDIINIRRFSDLSDLQDGLASSSTSCSGRGRRDISLLTPPHE</sequence>
<dbReference type="SMART" id="SM01381">
    <property type="entry name" value="7TM_GPCR_Srsx"/>
    <property type="match status" value="1"/>
</dbReference>
<accession>A0A7M5X6N0</accession>
<dbReference type="InterPro" id="IPR050125">
    <property type="entry name" value="GPCR_opsins"/>
</dbReference>
<evidence type="ECO:0000256" key="8">
    <source>
        <dbReference type="RuleBase" id="RU000688"/>
    </source>
</evidence>
<keyword evidence="4 8" id="KW-0297">G-protein coupled receptor</keyword>
<evidence type="ECO:0000256" key="10">
    <source>
        <dbReference type="SAM" id="Phobius"/>
    </source>
</evidence>
<feature type="transmembrane region" description="Helical" evidence="10">
    <location>
        <begin position="267"/>
        <end position="287"/>
    </location>
</feature>
<evidence type="ECO:0000256" key="1">
    <source>
        <dbReference type="ARBA" id="ARBA00004141"/>
    </source>
</evidence>
<evidence type="ECO:0000256" key="9">
    <source>
        <dbReference type="SAM" id="MobiDB-lite"/>
    </source>
</evidence>
<evidence type="ECO:0000259" key="11">
    <source>
        <dbReference type="PROSITE" id="PS50262"/>
    </source>
</evidence>
<evidence type="ECO:0000313" key="13">
    <source>
        <dbReference type="Proteomes" id="UP000594262"/>
    </source>
</evidence>
<dbReference type="InterPro" id="IPR000276">
    <property type="entry name" value="GPCR_Rhodpsn"/>
</dbReference>
<keyword evidence="5 10" id="KW-0472">Membrane</keyword>
<dbReference type="GeneID" id="136813627"/>
<dbReference type="AlphaFoldDB" id="A0A7M5X6N0"/>
<dbReference type="Pfam" id="PF00001">
    <property type="entry name" value="7tm_1"/>
    <property type="match status" value="1"/>
</dbReference>
<feature type="transmembrane region" description="Helical" evidence="10">
    <location>
        <begin position="135"/>
        <end position="158"/>
    </location>
</feature>
<keyword evidence="7 8" id="KW-0807">Transducer</keyword>
<feature type="transmembrane region" description="Helical" evidence="10">
    <location>
        <begin position="93"/>
        <end position="114"/>
    </location>
</feature>
<evidence type="ECO:0000256" key="7">
    <source>
        <dbReference type="ARBA" id="ARBA00023224"/>
    </source>
</evidence>
<evidence type="ECO:0000313" key="12">
    <source>
        <dbReference type="EnsemblMetazoa" id="CLYHEMP018798.1"/>
    </source>
</evidence>
<dbReference type="SUPFAM" id="SSF81321">
    <property type="entry name" value="Family A G protein-coupled receptor-like"/>
    <property type="match status" value="1"/>
</dbReference>
<proteinExistence type="inferred from homology"/>
<evidence type="ECO:0000256" key="6">
    <source>
        <dbReference type="ARBA" id="ARBA00023170"/>
    </source>
</evidence>
<comment type="similarity">
    <text evidence="8">Belongs to the G-protein coupled receptor 1 family.</text>
</comment>
<feature type="transmembrane region" description="Helical" evidence="10">
    <location>
        <begin position="56"/>
        <end position="81"/>
    </location>
</feature>
<protein>
    <recommendedName>
        <fullName evidence="11">G-protein coupled receptors family 1 profile domain-containing protein</fullName>
    </recommendedName>
</protein>
<dbReference type="CDD" id="cd00637">
    <property type="entry name" value="7tm_classA_rhodopsin-like"/>
    <property type="match status" value="1"/>
</dbReference>
<dbReference type="InterPro" id="IPR017452">
    <property type="entry name" value="GPCR_Rhodpsn_7TM"/>
</dbReference>
<name>A0A7M5X6N0_9CNID</name>
<keyword evidence="6 8" id="KW-0675">Receptor</keyword>
<dbReference type="OrthoDB" id="6021576at2759"/>
<dbReference type="PRINTS" id="PR00237">
    <property type="entry name" value="GPCRRHODOPSN"/>
</dbReference>